<evidence type="ECO:0000256" key="4">
    <source>
        <dbReference type="ARBA" id="ARBA00022989"/>
    </source>
</evidence>
<feature type="transmembrane region" description="Helical" evidence="7">
    <location>
        <begin position="21"/>
        <end position="44"/>
    </location>
</feature>
<evidence type="ECO:0000256" key="3">
    <source>
        <dbReference type="ARBA" id="ARBA00022692"/>
    </source>
</evidence>
<keyword evidence="6" id="KW-0175">Coiled coil</keyword>
<dbReference type="AlphaFoldDB" id="A0A2D0N572"/>
<feature type="coiled-coil region" evidence="6">
    <location>
        <begin position="241"/>
        <end position="306"/>
    </location>
</feature>
<dbReference type="Pfam" id="PF02706">
    <property type="entry name" value="Wzz"/>
    <property type="match status" value="1"/>
</dbReference>
<feature type="domain" description="Polysaccharide chain length determinant N-terminal" evidence="8">
    <location>
        <begin position="7"/>
        <end position="68"/>
    </location>
</feature>
<comment type="caution">
    <text evidence="9">The sequence shown here is derived from an EMBL/GenBank/DDBJ whole genome shotgun (WGS) entry which is preliminary data.</text>
</comment>
<keyword evidence="4 7" id="KW-1133">Transmembrane helix</keyword>
<evidence type="ECO:0000256" key="2">
    <source>
        <dbReference type="ARBA" id="ARBA00022475"/>
    </source>
</evidence>
<protein>
    <recommendedName>
        <fullName evidence="8">Polysaccharide chain length determinant N-terminal domain-containing protein</fullName>
    </recommendedName>
</protein>
<keyword evidence="10" id="KW-1185">Reference proteome</keyword>
<gene>
    <name evidence="9" type="ORF">CRP01_25330</name>
</gene>
<sequence>MSQNKDNLLDVLRTIFRWKKPIIYLCLAAGLIAAVVVMLVPVYYQATTVFFVASPDQSKPELIFGNTQLEPEIYGNESDIDRLLTIAEGNELVEYLIDTFQLYQHYDIDTANVKAPYYIKLKFFDLYEVQKTKRDAIQLSVEDKDRKLAREITRAAREKINVIAQQLVKASQEKKIRTYEASIRSKEELLRSIGDSLINLRTEYGIFNTLAQSEILTSELTSAEGKLAFTRARLNELKGFSNTQRDTLSKLQSQVAGLEKQVESLSSKLELFNTGVAEVDIYTSQYKEATQALSEEQEKLKQYRATFNANIPALILVEEAELPIIKSRPRRTLIVLACVAIAFFFGVIGVLLFDNYRDVNWREVYHGR</sequence>
<dbReference type="InterPro" id="IPR003856">
    <property type="entry name" value="LPS_length_determ_N"/>
</dbReference>
<evidence type="ECO:0000256" key="7">
    <source>
        <dbReference type="SAM" id="Phobius"/>
    </source>
</evidence>
<dbReference type="PANTHER" id="PTHR32309">
    <property type="entry name" value="TYROSINE-PROTEIN KINASE"/>
    <property type="match status" value="1"/>
</dbReference>
<dbReference type="GO" id="GO:0004713">
    <property type="term" value="F:protein tyrosine kinase activity"/>
    <property type="evidence" value="ECO:0007669"/>
    <property type="project" value="TreeGrafter"/>
</dbReference>
<dbReference type="GO" id="GO:0005886">
    <property type="term" value="C:plasma membrane"/>
    <property type="evidence" value="ECO:0007669"/>
    <property type="project" value="UniProtKB-SubCell"/>
</dbReference>
<evidence type="ECO:0000256" key="6">
    <source>
        <dbReference type="SAM" id="Coils"/>
    </source>
</evidence>
<evidence type="ECO:0000259" key="8">
    <source>
        <dbReference type="Pfam" id="PF02706"/>
    </source>
</evidence>
<evidence type="ECO:0000256" key="5">
    <source>
        <dbReference type="ARBA" id="ARBA00023136"/>
    </source>
</evidence>
<dbReference type="EMBL" id="PDUD01000030">
    <property type="protein sequence ID" value="PHN03587.1"/>
    <property type="molecule type" value="Genomic_DNA"/>
</dbReference>
<keyword evidence="5 7" id="KW-0472">Membrane</keyword>
<proteinExistence type="predicted"/>
<keyword evidence="2" id="KW-1003">Cell membrane</keyword>
<keyword evidence="3 7" id="KW-0812">Transmembrane</keyword>
<accession>A0A2D0N572</accession>
<dbReference type="PANTHER" id="PTHR32309:SF13">
    <property type="entry name" value="FERRIC ENTEROBACTIN TRANSPORT PROTEIN FEPE"/>
    <property type="match status" value="1"/>
</dbReference>
<dbReference type="RefSeq" id="WP_099152914.1">
    <property type="nucleotide sequence ID" value="NZ_PDUD01000030.1"/>
</dbReference>
<feature type="transmembrane region" description="Helical" evidence="7">
    <location>
        <begin position="333"/>
        <end position="353"/>
    </location>
</feature>
<dbReference type="InterPro" id="IPR050445">
    <property type="entry name" value="Bact_polysacc_biosynth/exp"/>
</dbReference>
<dbReference type="OrthoDB" id="647428at2"/>
<evidence type="ECO:0000313" key="9">
    <source>
        <dbReference type="EMBL" id="PHN03587.1"/>
    </source>
</evidence>
<evidence type="ECO:0000313" key="10">
    <source>
        <dbReference type="Proteomes" id="UP000223913"/>
    </source>
</evidence>
<organism evidence="9 10">
    <name type="scientific">Flavilitoribacter nigricans (strain ATCC 23147 / DSM 23189 / NBRC 102662 / NCIMB 1420 / SS-2)</name>
    <name type="common">Lewinella nigricans</name>
    <dbReference type="NCBI Taxonomy" id="1122177"/>
    <lineage>
        <taxon>Bacteria</taxon>
        <taxon>Pseudomonadati</taxon>
        <taxon>Bacteroidota</taxon>
        <taxon>Saprospiria</taxon>
        <taxon>Saprospirales</taxon>
        <taxon>Lewinellaceae</taxon>
        <taxon>Flavilitoribacter</taxon>
    </lineage>
</organism>
<dbReference type="Proteomes" id="UP000223913">
    <property type="component" value="Unassembled WGS sequence"/>
</dbReference>
<reference evidence="9 10" key="1">
    <citation type="submission" date="2017-10" db="EMBL/GenBank/DDBJ databases">
        <title>The draft genome sequence of Lewinella nigricans NBRC 102662.</title>
        <authorList>
            <person name="Wang K."/>
        </authorList>
    </citation>
    <scope>NUCLEOTIDE SEQUENCE [LARGE SCALE GENOMIC DNA]</scope>
    <source>
        <strain evidence="9 10">NBRC 102662</strain>
    </source>
</reference>
<comment type="subcellular location">
    <subcellularLocation>
        <location evidence="1">Cell membrane</location>
        <topology evidence="1">Multi-pass membrane protein</topology>
    </subcellularLocation>
</comment>
<name>A0A2D0N572_FLAN2</name>
<evidence type="ECO:0000256" key="1">
    <source>
        <dbReference type="ARBA" id="ARBA00004651"/>
    </source>
</evidence>